<dbReference type="NCBIfam" id="NF004766">
    <property type="entry name" value="PRK06102.1"/>
    <property type="match status" value="1"/>
</dbReference>
<dbReference type="InterPro" id="IPR036928">
    <property type="entry name" value="AS_sf"/>
</dbReference>
<organism evidence="2 3">
    <name type="scientific">Pseudomonas cannabina</name>
    <dbReference type="NCBI Taxonomy" id="86840"/>
    <lineage>
        <taxon>Bacteria</taxon>
        <taxon>Pseudomonadati</taxon>
        <taxon>Pseudomonadota</taxon>
        <taxon>Gammaproteobacteria</taxon>
        <taxon>Pseudomonadales</taxon>
        <taxon>Pseudomonadaceae</taxon>
        <taxon>Pseudomonas</taxon>
    </lineage>
</organism>
<evidence type="ECO:0000313" key="2">
    <source>
        <dbReference type="EMBL" id="KPW68623.1"/>
    </source>
</evidence>
<dbReference type="PROSITE" id="PS00571">
    <property type="entry name" value="AMIDASES"/>
    <property type="match status" value="1"/>
</dbReference>
<sequence>MAWNLPLLNVHFSNKYIFRGVTFMIDTGSHSVTRDACAMADDFAQGRSDPVRVLDQALQQATQVDHVFISMSVERARREAEASAVRWKHGQPLSPFDGVPIAWKDLFDVAGCVTTAGAALRHTLSPALLDAPSVGLLARAGMISLGKTNLSEFAYSGLGLNPHFGTPVNPLSDAVPRIPGGSSSGSAVAVASGIVPIAMGTDTAGSIRIPAAFNGLVGFRSTSRRYSRDGVFPLALTLDSVGPLTRSVRDALVIDDLLCARSKPTSLLPRSLAGQRFLVDQAVLEDERVAPAVRENLLRAVEALRAGGALVELRPCQAFQATLQLIQHHGWLGAAEAFALHQPLLDSDAANQLDPRVRKRLEAARSMPASLLVNLYSARETLQEQLTLELDGALLLTPSVAHVAPPLAPLLADDELFIQTNLATLRLTMPGSLLNMPGVSLPSGVDAAGLPTGLLISAPAGEDARLLRAALAVESLLKS</sequence>
<protein>
    <recommendedName>
        <fullName evidence="1">Amidase domain-containing protein</fullName>
    </recommendedName>
</protein>
<proteinExistence type="predicted"/>
<reference evidence="2 3" key="1">
    <citation type="submission" date="2015-09" db="EMBL/GenBank/DDBJ databases">
        <title>Genome announcement of multiple Pseudomonas syringae strains.</title>
        <authorList>
            <person name="Thakur S."/>
            <person name="Wang P.W."/>
            <person name="Gong Y."/>
            <person name="Weir B.S."/>
            <person name="Guttman D.S."/>
        </authorList>
    </citation>
    <scope>NUCLEOTIDE SEQUENCE [LARGE SCALE GENOMIC DNA]</scope>
    <source>
        <strain evidence="2 3">ICMP2823</strain>
    </source>
</reference>
<dbReference type="EMBL" id="LJPX01000476">
    <property type="protein sequence ID" value="KPW68623.1"/>
    <property type="molecule type" value="Genomic_DNA"/>
</dbReference>
<dbReference type="PANTHER" id="PTHR11895:SF176">
    <property type="entry name" value="AMIDASE AMID-RELATED"/>
    <property type="match status" value="1"/>
</dbReference>
<dbReference type="AlphaFoldDB" id="A0A0P9L3C6"/>
<dbReference type="Gene3D" id="3.90.1300.10">
    <property type="entry name" value="Amidase signature (AS) domain"/>
    <property type="match status" value="1"/>
</dbReference>
<dbReference type="InterPro" id="IPR023631">
    <property type="entry name" value="Amidase_dom"/>
</dbReference>
<evidence type="ECO:0000259" key="1">
    <source>
        <dbReference type="Pfam" id="PF01425"/>
    </source>
</evidence>
<comment type="caution">
    <text evidence="2">The sequence shown here is derived from an EMBL/GenBank/DDBJ whole genome shotgun (WGS) entry which is preliminary data.</text>
</comment>
<gene>
    <name evidence="2" type="ORF">ALO81_04776</name>
</gene>
<evidence type="ECO:0000313" key="3">
    <source>
        <dbReference type="Proteomes" id="UP000050564"/>
    </source>
</evidence>
<dbReference type="Pfam" id="PF01425">
    <property type="entry name" value="Amidase"/>
    <property type="match status" value="1"/>
</dbReference>
<dbReference type="PANTHER" id="PTHR11895">
    <property type="entry name" value="TRANSAMIDASE"/>
    <property type="match status" value="1"/>
</dbReference>
<dbReference type="Proteomes" id="UP000050564">
    <property type="component" value="Unassembled WGS sequence"/>
</dbReference>
<dbReference type="SUPFAM" id="SSF75304">
    <property type="entry name" value="Amidase signature (AS) enzymes"/>
    <property type="match status" value="1"/>
</dbReference>
<dbReference type="InterPro" id="IPR000120">
    <property type="entry name" value="Amidase"/>
</dbReference>
<dbReference type="InterPro" id="IPR020556">
    <property type="entry name" value="Amidase_CS"/>
</dbReference>
<dbReference type="GO" id="GO:0003824">
    <property type="term" value="F:catalytic activity"/>
    <property type="evidence" value="ECO:0007669"/>
    <property type="project" value="InterPro"/>
</dbReference>
<dbReference type="PATRIC" id="fig|86840.3.peg.3129"/>
<feature type="domain" description="Amidase" evidence="1">
    <location>
        <begin position="58"/>
        <end position="467"/>
    </location>
</feature>
<accession>A0A0P9L3C6</accession>
<name>A0A0P9L3C6_PSECA</name>